<dbReference type="RefSeq" id="XP_070919108.1">
    <property type="nucleotide sequence ID" value="XM_071063007.1"/>
</dbReference>
<dbReference type="PROSITE" id="PS00061">
    <property type="entry name" value="ADH_SHORT"/>
    <property type="match status" value="1"/>
</dbReference>
<dbReference type="Proteomes" id="UP001628179">
    <property type="component" value="Unassembled WGS sequence"/>
</dbReference>
<dbReference type="Gene3D" id="3.40.50.720">
    <property type="entry name" value="NAD(P)-binding Rossmann-like Domain"/>
    <property type="match status" value="1"/>
</dbReference>
<evidence type="ECO:0000313" key="6">
    <source>
        <dbReference type="EMBL" id="GAB1317377.1"/>
    </source>
</evidence>
<dbReference type="PANTHER" id="PTHR44196">
    <property type="entry name" value="DEHYDROGENASE/REDUCTASE SDR FAMILY MEMBER 7B"/>
    <property type="match status" value="1"/>
</dbReference>
<evidence type="ECO:0000256" key="3">
    <source>
        <dbReference type="ARBA" id="ARBA00023002"/>
    </source>
</evidence>
<dbReference type="GeneID" id="98178330"/>
<keyword evidence="2" id="KW-0521">NADP</keyword>
<dbReference type="PRINTS" id="PR00081">
    <property type="entry name" value="GDHRDH"/>
</dbReference>
<dbReference type="InterPro" id="IPR002347">
    <property type="entry name" value="SDR_fam"/>
</dbReference>
<evidence type="ECO:0000256" key="1">
    <source>
        <dbReference type="ARBA" id="ARBA00006484"/>
    </source>
</evidence>
<comment type="similarity">
    <text evidence="1 5">Belongs to the short-chain dehydrogenases/reductases (SDR) family.</text>
</comment>
<dbReference type="PRINTS" id="PR00080">
    <property type="entry name" value="SDRFAMILY"/>
</dbReference>
<dbReference type="EMBL" id="BAAFSV010000004">
    <property type="protein sequence ID" value="GAB1317377.1"/>
    <property type="molecule type" value="Genomic_DNA"/>
</dbReference>
<dbReference type="CDD" id="cd05233">
    <property type="entry name" value="SDR_c"/>
    <property type="match status" value="1"/>
</dbReference>
<sequence length="343" mass="37243">MADRKQSPPTQFTPRFRTDIYDFILPEKFRGALKDKVVIITGAAGAIGRGLAESFAVAGGKLILTYNNTPPPPELRERCERFGAAAVDFVKCNVGELEGPAGCEALVRFALEKYGRVDVLVNNAGANGLGPIDAQDPRDFIRDVAVNFHGPYYLMRLLIPKFREQRSGCVLNIASRAGTVAIPYSTSYCASKAALINLTACTQKEMDVEELDDVHLYSLHPGGIKSAMTLKKYATESVNNLPPQARAWFANALDVYNDSPYLNGMVCVALATGVGKKVLRGKYFDVGQDLEDVLAQAEAIKADPDLYSLHTSFLGELTNAGAPPGGYFAEEVKFDFPGFDVSK</sequence>
<keyword evidence="7" id="KW-1185">Reference proteome</keyword>
<protein>
    <submittedName>
        <fullName evidence="6">Dehydrogenase/reductase SDR family member 7B</fullName>
    </submittedName>
</protein>
<accession>A0ABQ0GHY4</accession>
<evidence type="ECO:0000256" key="5">
    <source>
        <dbReference type="RuleBase" id="RU000363"/>
    </source>
</evidence>
<dbReference type="Pfam" id="PF00106">
    <property type="entry name" value="adh_short"/>
    <property type="match status" value="1"/>
</dbReference>
<dbReference type="InterPro" id="IPR036291">
    <property type="entry name" value="NAD(P)-bd_dom_sf"/>
</dbReference>
<dbReference type="SUPFAM" id="SSF51735">
    <property type="entry name" value="NAD(P)-binding Rossmann-fold domains"/>
    <property type="match status" value="1"/>
</dbReference>
<evidence type="ECO:0000313" key="7">
    <source>
        <dbReference type="Proteomes" id="UP001628179"/>
    </source>
</evidence>
<dbReference type="InterPro" id="IPR020904">
    <property type="entry name" value="Sc_DH/Rdtase_CS"/>
</dbReference>
<organism evidence="6 7">
    <name type="scientific">Madurella fahalii</name>
    <dbReference type="NCBI Taxonomy" id="1157608"/>
    <lineage>
        <taxon>Eukaryota</taxon>
        <taxon>Fungi</taxon>
        <taxon>Dikarya</taxon>
        <taxon>Ascomycota</taxon>
        <taxon>Pezizomycotina</taxon>
        <taxon>Sordariomycetes</taxon>
        <taxon>Sordariomycetidae</taxon>
        <taxon>Sordariales</taxon>
        <taxon>Sordariales incertae sedis</taxon>
        <taxon>Madurella</taxon>
    </lineage>
</organism>
<dbReference type="PANTHER" id="PTHR44196:SF1">
    <property type="entry name" value="DEHYDROGENASE_REDUCTASE SDR FAMILY MEMBER 7B"/>
    <property type="match status" value="1"/>
</dbReference>
<gene>
    <name evidence="6" type="ORF">MFIFM68171_07587</name>
</gene>
<name>A0ABQ0GHY4_9PEZI</name>
<evidence type="ECO:0000256" key="2">
    <source>
        <dbReference type="ARBA" id="ARBA00022857"/>
    </source>
</evidence>
<reference evidence="6 7" key="1">
    <citation type="submission" date="2024-09" db="EMBL/GenBank/DDBJ databases">
        <title>Itraconazole resistance in Madurella fahalii resulting from another homologue of gene encoding cytochrome P450 14-alpha sterol demethylase (CYP51).</title>
        <authorList>
            <person name="Yoshioka I."/>
            <person name="Fahal A.H."/>
            <person name="Kaneko S."/>
            <person name="Yaguchi T."/>
        </authorList>
    </citation>
    <scope>NUCLEOTIDE SEQUENCE [LARGE SCALE GENOMIC DNA]</scope>
    <source>
        <strain evidence="6 7">IFM 68171</strain>
    </source>
</reference>
<proteinExistence type="inferred from homology"/>
<keyword evidence="3" id="KW-0560">Oxidoreductase</keyword>
<evidence type="ECO:0000256" key="4">
    <source>
        <dbReference type="ARBA" id="ARBA00037096"/>
    </source>
</evidence>
<comment type="function">
    <text evidence="4">Putative oxidoreductase.</text>
</comment>
<comment type="caution">
    <text evidence="6">The sequence shown here is derived from an EMBL/GenBank/DDBJ whole genome shotgun (WGS) entry which is preliminary data.</text>
</comment>